<comment type="caution">
    <text evidence="1">The sequence shown here is derived from an EMBL/GenBank/DDBJ whole genome shotgun (WGS) entry which is preliminary data.</text>
</comment>
<dbReference type="AlphaFoldDB" id="X1VIR4"/>
<dbReference type="EMBL" id="BARW01028672">
    <property type="protein sequence ID" value="GAJ15051.1"/>
    <property type="molecule type" value="Genomic_DNA"/>
</dbReference>
<proteinExistence type="predicted"/>
<name>X1VIR4_9ZZZZ</name>
<protein>
    <submittedName>
        <fullName evidence="1">Uncharacterized protein</fullName>
    </submittedName>
</protein>
<sequence>MATELEGRINFWKDTLSRDRFLMNPSVQYLIEHTIKDLEELKERQEKDEPAAIKK</sequence>
<gene>
    <name evidence="1" type="ORF">S12H4_46242</name>
</gene>
<evidence type="ECO:0000313" key="1">
    <source>
        <dbReference type="EMBL" id="GAJ15051.1"/>
    </source>
</evidence>
<organism evidence="1">
    <name type="scientific">marine sediment metagenome</name>
    <dbReference type="NCBI Taxonomy" id="412755"/>
    <lineage>
        <taxon>unclassified sequences</taxon>
        <taxon>metagenomes</taxon>
        <taxon>ecological metagenomes</taxon>
    </lineage>
</organism>
<accession>X1VIR4</accession>
<reference evidence="1" key="1">
    <citation type="journal article" date="2014" name="Front. Microbiol.">
        <title>High frequency of phylogenetically diverse reductive dehalogenase-homologous genes in deep subseafloor sedimentary metagenomes.</title>
        <authorList>
            <person name="Kawai M."/>
            <person name="Futagami T."/>
            <person name="Toyoda A."/>
            <person name="Takaki Y."/>
            <person name="Nishi S."/>
            <person name="Hori S."/>
            <person name="Arai W."/>
            <person name="Tsubouchi T."/>
            <person name="Morono Y."/>
            <person name="Uchiyama I."/>
            <person name="Ito T."/>
            <person name="Fujiyama A."/>
            <person name="Inagaki F."/>
            <person name="Takami H."/>
        </authorList>
    </citation>
    <scope>NUCLEOTIDE SEQUENCE</scope>
    <source>
        <strain evidence="1">Expedition CK06-06</strain>
    </source>
</reference>